<protein>
    <submittedName>
        <fullName evidence="1">Uncharacterized protein</fullName>
    </submittedName>
</protein>
<proteinExistence type="predicted"/>
<dbReference type="AlphaFoldDB" id="A0A1H1H5R1"/>
<organism evidence="1 2">
    <name type="scientific">Tsukamurella pulmonis</name>
    <dbReference type="NCBI Taxonomy" id="47312"/>
    <lineage>
        <taxon>Bacteria</taxon>
        <taxon>Bacillati</taxon>
        <taxon>Actinomycetota</taxon>
        <taxon>Actinomycetes</taxon>
        <taxon>Mycobacteriales</taxon>
        <taxon>Tsukamurellaceae</taxon>
        <taxon>Tsukamurella</taxon>
    </lineage>
</organism>
<dbReference type="Proteomes" id="UP000183053">
    <property type="component" value="Unassembled WGS sequence"/>
</dbReference>
<keyword evidence="2" id="KW-1185">Reference proteome</keyword>
<evidence type="ECO:0000313" key="1">
    <source>
        <dbReference type="EMBL" id="SDR20426.1"/>
    </source>
</evidence>
<reference evidence="2" key="1">
    <citation type="submission" date="2016-10" db="EMBL/GenBank/DDBJ databases">
        <authorList>
            <person name="Varghese N."/>
            <person name="Submissions S."/>
        </authorList>
    </citation>
    <scope>NUCLEOTIDE SEQUENCE [LARGE SCALE GENOMIC DNA]</scope>
    <source>
        <strain evidence="2">DSM 44142</strain>
    </source>
</reference>
<name>A0A1H1H5R1_9ACTN</name>
<dbReference type="EMBL" id="FNLF01000002">
    <property type="protein sequence ID" value="SDR20426.1"/>
    <property type="molecule type" value="Genomic_DNA"/>
</dbReference>
<accession>A0A1H1H5R1</accession>
<sequence length="99" mass="10517">MRPTSAEVPAAVIDPLDLNAAVAVLGAAVEEAHRKARIVLHHLGGDGRGLTTASSMSVPELLASVRHNVELVEQALADAHSWVFGANRYVKKLESGDRQ</sequence>
<gene>
    <name evidence="1" type="ORF">SAMN04489765_3815</name>
</gene>
<evidence type="ECO:0000313" key="2">
    <source>
        <dbReference type="Proteomes" id="UP000183053"/>
    </source>
</evidence>